<evidence type="ECO:0000259" key="3">
    <source>
        <dbReference type="Pfam" id="PF12728"/>
    </source>
</evidence>
<dbReference type="OrthoDB" id="4969770at2"/>
<dbReference type="AlphaFoldDB" id="A0A646KAB1"/>
<evidence type="ECO:0000256" key="2">
    <source>
        <dbReference type="SAM" id="MobiDB-lite"/>
    </source>
</evidence>
<dbReference type="EMBL" id="VCLA01000017">
    <property type="protein sequence ID" value="MQS99029.1"/>
    <property type="molecule type" value="Genomic_DNA"/>
</dbReference>
<dbReference type="Proteomes" id="UP000419138">
    <property type="component" value="Unassembled WGS sequence"/>
</dbReference>
<gene>
    <name evidence="4" type="ORF">FF041_02085</name>
</gene>
<organism evidence="4 5">
    <name type="scientific">Streptomyces jumonjinensis</name>
    <dbReference type="NCBI Taxonomy" id="1945"/>
    <lineage>
        <taxon>Bacteria</taxon>
        <taxon>Bacillati</taxon>
        <taxon>Actinomycetota</taxon>
        <taxon>Actinomycetes</taxon>
        <taxon>Kitasatosporales</taxon>
        <taxon>Streptomycetaceae</taxon>
        <taxon>Streptomyces</taxon>
    </lineage>
</organism>
<evidence type="ECO:0000313" key="4">
    <source>
        <dbReference type="EMBL" id="MQS99029.1"/>
    </source>
</evidence>
<comment type="caution">
    <text evidence="4">The sequence shown here is derived from an EMBL/GenBank/DDBJ whole genome shotgun (WGS) entry which is preliminary data.</text>
</comment>
<evidence type="ECO:0000313" key="5">
    <source>
        <dbReference type="Proteomes" id="UP000419138"/>
    </source>
</evidence>
<feature type="domain" description="Helix-turn-helix" evidence="3">
    <location>
        <begin position="4"/>
        <end position="50"/>
    </location>
</feature>
<protein>
    <recommendedName>
        <fullName evidence="3">Helix-turn-helix domain-containing protein</fullName>
    </recommendedName>
</protein>
<proteinExistence type="predicted"/>
<sequence length="182" mass="19880">MRPLLTQREAAAACGVSLSTIRRRREGGEFPSTRRDPVRGWLISVDELLAAGLRLHAPAPPDEQPTADRGAWAVSTPGEHPAHGASMTHAQALMDELLTARHRAEIAEAEARLLREHLGDLRQLLRALTPAPPAPPADQDLSEAEPPTVPAQSEGHDQPPAPPMTTRQTDDTRPARWWRPGR</sequence>
<name>A0A646KAB1_STRJU</name>
<evidence type="ECO:0000256" key="1">
    <source>
        <dbReference type="SAM" id="Coils"/>
    </source>
</evidence>
<reference evidence="4 5" key="1">
    <citation type="submission" date="2019-05" db="EMBL/GenBank/DDBJ databases">
        <title>Comparative genomics and metabolomics analyses of clavulanic acid producing Streptomyces species provides insight into specialized metabolism and evolution of beta-lactam biosynthetic gene clusters.</title>
        <authorList>
            <person name="Moore M.A."/>
            <person name="Cruz-Morales P."/>
            <person name="Barona Gomez F."/>
            <person name="Kapil T."/>
        </authorList>
    </citation>
    <scope>NUCLEOTIDE SEQUENCE [LARGE SCALE GENOMIC DNA]</scope>
    <source>
        <strain evidence="4 5">NRRL 5741</strain>
    </source>
</reference>
<accession>A0A646KAB1</accession>
<dbReference type="RefSeq" id="WP_153520751.1">
    <property type="nucleotide sequence ID" value="NZ_JBEPDZ010000089.1"/>
</dbReference>
<dbReference type="Pfam" id="PF12728">
    <property type="entry name" value="HTH_17"/>
    <property type="match status" value="1"/>
</dbReference>
<dbReference type="InterPro" id="IPR041657">
    <property type="entry name" value="HTH_17"/>
</dbReference>
<keyword evidence="1" id="KW-0175">Coiled coil</keyword>
<keyword evidence="5" id="KW-1185">Reference proteome</keyword>
<feature type="region of interest" description="Disordered" evidence="2">
    <location>
        <begin position="128"/>
        <end position="182"/>
    </location>
</feature>
<feature type="coiled-coil region" evidence="1">
    <location>
        <begin position="90"/>
        <end position="124"/>
    </location>
</feature>